<dbReference type="GO" id="GO:0008270">
    <property type="term" value="F:zinc ion binding"/>
    <property type="evidence" value="ECO:0007669"/>
    <property type="project" value="InterPro"/>
</dbReference>
<evidence type="ECO:0000256" key="6">
    <source>
        <dbReference type="ARBA" id="ARBA00022670"/>
    </source>
</evidence>
<dbReference type="CDD" id="cd19501">
    <property type="entry name" value="RecA-like_FtsH"/>
    <property type="match status" value="1"/>
</dbReference>
<keyword evidence="9 19" id="KW-0547">Nucleotide-binding</keyword>
<evidence type="ECO:0000256" key="11">
    <source>
        <dbReference type="ARBA" id="ARBA00022833"/>
    </source>
</evidence>
<evidence type="ECO:0000256" key="12">
    <source>
        <dbReference type="ARBA" id="ARBA00022840"/>
    </source>
</evidence>
<dbReference type="FunFam" id="3.40.50.300:FF:000001">
    <property type="entry name" value="ATP-dependent zinc metalloprotease FtsH"/>
    <property type="match status" value="1"/>
</dbReference>
<evidence type="ECO:0000256" key="8">
    <source>
        <dbReference type="ARBA" id="ARBA00022723"/>
    </source>
</evidence>
<evidence type="ECO:0000313" key="23">
    <source>
        <dbReference type="Proteomes" id="UP000613740"/>
    </source>
</evidence>
<dbReference type="Pfam" id="PF06480">
    <property type="entry name" value="FtsH_ext"/>
    <property type="match status" value="1"/>
</dbReference>
<dbReference type="GO" id="GO:0004222">
    <property type="term" value="F:metalloendopeptidase activity"/>
    <property type="evidence" value="ECO:0007669"/>
    <property type="project" value="InterPro"/>
</dbReference>
<dbReference type="SUPFAM" id="SSF140990">
    <property type="entry name" value="FtsH protease domain-like"/>
    <property type="match status" value="1"/>
</dbReference>
<evidence type="ECO:0000256" key="3">
    <source>
        <dbReference type="ARBA" id="ARBA00010550"/>
    </source>
</evidence>
<dbReference type="HAMAP" id="MF_01458">
    <property type="entry name" value="FtsH"/>
    <property type="match status" value="1"/>
</dbReference>
<proteinExistence type="inferred from homology"/>
<evidence type="ECO:0000256" key="19">
    <source>
        <dbReference type="RuleBase" id="RU003651"/>
    </source>
</evidence>
<dbReference type="InterPro" id="IPR037219">
    <property type="entry name" value="Peptidase_M41-like"/>
</dbReference>
<evidence type="ECO:0000256" key="10">
    <source>
        <dbReference type="ARBA" id="ARBA00022801"/>
    </source>
</evidence>
<comment type="subcellular location">
    <subcellularLocation>
        <location evidence="18">Plastid</location>
        <location evidence="18">Chloroplast thylakoid membrane</location>
        <topology evidence="18">Single-pass membrane protein</topology>
        <orientation evidence="18">Stromal side</orientation>
    </subcellularLocation>
</comment>
<sequence>MQMLQQRVVMRQARPAALKPVLPGALRTRAVVVRAQQEQQTEVVASGKRDLMRNAIAAAAALLPAMAAKADDAAGVASSRMSYSRFLEYLEMGRVKKVDLYENGTIAIVEAVSPELGNRVQRVRVQLPGTSPELLAKFREKKIDFAAHANTEDGGAVFLNLLGNLAFPLLLVAGLFLLSRQSQGGMGGPGNPNNPLNFGKSRARFQMEANTGVTFNDVAGVDEAKQDFMEIVEFLKRPERFTAVGARIPKGCLLVGPPGTGKTLLAKAIAGEAGVPFFSVSGSEFVEMFVGVGASRVRDLFKKAKENAPCLVFVDEIDAVGRSRGTGIGGTNDEREQTLNQMLTEMDGFEGNTGIIVIAATNRADILDPALLRPGRFDRQVSVDLPDQKGRLEILKVHSRNKKLAEGVDLQEVAMRTPGFAGANLMNLLNEAAILAGRRGLTAITNKEIDDAIDRIVAGLEGKPLVDGKAKALVAYHEVGHAICGTLQAGHDPVQKVTLVPRGQARGLTWFIPGEDPTLVSKSQIFARIVGALGGRAAEEVVFGDDEVTSGAASDLQQVSGMARQMVINYGMSNIGPWSLMDPSAMSGDMIMRMMSRNSMSESLQQRIDDQVRTIADGAYEVALKHIADNREAIDRIVEVLMEKETLTGDEFRAMLAEYVTIPEENLKAVEAQRKAGSELVAA</sequence>
<keyword evidence="6" id="KW-0645">Protease</keyword>
<dbReference type="GO" id="GO:0004176">
    <property type="term" value="F:ATP-dependent peptidase activity"/>
    <property type="evidence" value="ECO:0007669"/>
    <property type="project" value="InterPro"/>
</dbReference>
<dbReference type="InterPro" id="IPR003959">
    <property type="entry name" value="ATPase_AAA_core"/>
</dbReference>
<evidence type="ECO:0000256" key="14">
    <source>
        <dbReference type="ARBA" id="ARBA00022989"/>
    </source>
</evidence>
<dbReference type="NCBIfam" id="TIGR01241">
    <property type="entry name" value="FtsH_fam"/>
    <property type="match status" value="1"/>
</dbReference>
<dbReference type="InterPro" id="IPR005936">
    <property type="entry name" value="FtsH"/>
</dbReference>
<accession>A0A835WM10</accession>
<evidence type="ECO:0000256" key="9">
    <source>
        <dbReference type="ARBA" id="ARBA00022741"/>
    </source>
</evidence>
<dbReference type="FunFam" id="1.10.8.60:FF:000001">
    <property type="entry name" value="ATP-dependent zinc metalloprotease FtsH"/>
    <property type="match status" value="1"/>
</dbReference>
<comment type="similarity">
    <text evidence="3">In the N-terminal section; belongs to the AAA ATPase family.</text>
</comment>
<dbReference type="GO" id="GO:0006508">
    <property type="term" value="P:proteolysis"/>
    <property type="evidence" value="ECO:0007669"/>
    <property type="project" value="UniProtKB-KW"/>
</dbReference>
<evidence type="ECO:0000256" key="1">
    <source>
        <dbReference type="ARBA" id="ARBA00001947"/>
    </source>
</evidence>
<dbReference type="EMBL" id="JAEHOD010000013">
    <property type="protein sequence ID" value="KAG2449837.1"/>
    <property type="molecule type" value="Genomic_DNA"/>
</dbReference>
<name>A0A835WM10_9CHLO</name>
<evidence type="ECO:0000256" key="4">
    <source>
        <dbReference type="ARBA" id="ARBA00022528"/>
    </source>
</evidence>
<dbReference type="OrthoDB" id="1413014at2759"/>
<keyword evidence="5" id="KW-0934">Plastid</keyword>
<keyword evidence="10" id="KW-0378">Hydrolase</keyword>
<evidence type="ECO:0000256" key="7">
    <source>
        <dbReference type="ARBA" id="ARBA00022692"/>
    </source>
</evidence>
<comment type="similarity">
    <text evidence="2">In the C-terminal section; belongs to the peptidase M41 family.</text>
</comment>
<feature type="domain" description="AAA+ ATPase" evidence="21">
    <location>
        <begin position="248"/>
        <end position="387"/>
    </location>
</feature>
<dbReference type="PROSITE" id="PS00674">
    <property type="entry name" value="AAA"/>
    <property type="match status" value="1"/>
</dbReference>
<dbReference type="InterPro" id="IPR027417">
    <property type="entry name" value="P-loop_NTPase"/>
</dbReference>
<keyword evidence="15" id="KW-0482">Metalloprotease</keyword>
<dbReference type="InterPro" id="IPR011546">
    <property type="entry name" value="Pept_M41_FtsH_extracell"/>
</dbReference>
<dbReference type="Gene3D" id="1.20.58.760">
    <property type="entry name" value="Peptidase M41"/>
    <property type="match status" value="1"/>
</dbReference>
<gene>
    <name evidence="22" type="ORF">HYH02_005360</name>
</gene>
<keyword evidence="4" id="KW-0150">Chloroplast</keyword>
<organism evidence="22 23">
    <name type="scientific">Chlamydomonas schloesseri</name>
    <dbReference type="NCBI Taxonomy" id="2026947"/>
    <lineage>
        <taxon>Eukaryota</taxon>
        <taxon>Viridiplantae</taxon>
        <taxon>Chlorophyta</taxon>
        <taxon>core chlorophytes</taxon>
        <taxon>Chlorophyceae</taxon>
        <taxon>CS clade</taxon>
        <taxon>Chlamydomonadales</taxon>
        <taxon>Chlamydomonadaceae</taxon>
        <taxon>Chlamydomonas</taxon>
    </lineage>
</organism>
<dbReference type="Pfam" id="PF00004">
    <property type="entry name" value="AAA"/>
    <property type="match status" value="1"/>
</dbReference>
<dbReference type="Gene3D" id="3.40.50.300">
    <property type="entry name" value="P-loop containing nucleotide triphosphate hydrolases"/>
    <property type="match status" value="1"/>
</dbReference>
<dbReference type="FunFam" id="3.30.720.210:FF:000002">
    <property type="entry name" value="ATP-dependent zinc metalloprotease FTSH chloroplastic"/>
    <property type="match status" value="1"/>
</dbReference>
<evidence type="ECO:0000259" key="21">
    <source>
        <dbReference type="SMART" id="SM00382"/>
    </source>
</evidence>
<comment type="similarity">
    <text evidence="19">Belongs to the AAA ATPase family.</text>
</comment>
<keyword evidence="7 20" id="KW-0812">Transmembrane</keyword>
<keyword evidence="13" id="KW-0809">Transit peptide</keyword>
<dbReference type="Proteomes" id="UP000613740">
    <property type="component" value="Unassembled WGS sequence"/>
</dbReference>
<dbReference type="PANTHER" id="PTHR23076:SF139">
    <property type="entry name" value="ATP-DEPENDENT ZINC METALLOPROTEASE FTSH 2, CHLOROPLASTIC"/>
    <property type="match status" value="1"/>
</dbReference>
<dbReference type="InterPro" id="IPR003960">
    <property type="entry name" value="ATPase_AAA_CS"/>
</dbReference>
<keyword evidence="23" id="KW-1185">Reference proteome</keyword>
<dbReference type="FunFam" id="1.20.58.760:FF:000035">
    <property type="entry name" value="ATP-dependent zinc metalloprotease FTSH 6 chloroplastic"/>
    <property type="match status" value="1"/>
</dbReference>
<evidence type="ECO:0000256" key="20">
    <source>
        <dbReference type="SAM" id="Phobius"/>
    </source>
</evidence>
<evidence type="ECO:0000256" key="2">
    <source>
        <dbReference type="ARBA" id="ARBA00010044"/>
    </source>
</evidence>
<evidence type="ECO:0000256" key="13">
    <source>
        <dbReference type="ARBA" id="ARBA00022946"/>
    </source>
</evidence>
<evidence type="ECO:0000256" key="17">
    <source>
        <dbReference type="ARBA" id="ARBA00023136"/>
    </source>
</evidence>
<keyword evidence="12 19" id="KW-0067">ATP-binding</keyword>
<dbReference type="GO" id="GO:0005524">
    <property type="term" value="F:ATP binding"/>
    <property type="evidence" value="ECO:0007669"/>
    <property type="project" value="UniProtKB-KW"/>
</dbReference>
<evidence type="ECO:0000256" key="16">
    <source>
        <dbReference type="ARBA" id="ARBA00023078"/>
    </source>
</evidence>
<dbReference type="Gene3D" id="1.10.8.60">
    <property type="match status" value="1"/>
</dbReference>
<reference evidence="22" key="1">
    <citation type="journal article" date="2020" name="bioRxiv">
        <title>Comparative genomics of Chlamydomonas.</title>
        <authorList>
            <person name="Craig R.J."/>
            <person name="Hasan A.R."/>
            <person name="Ness R.W."/>
            <person name="Keightley P.D."/>
        </authorList>
    </citation>
    <scope>NUCLEOTIDE SEQUENCE</scope>
    <source>
        <strain evidence="22">CCAP 11/173</strain>
    </source>
</reference>
<dbReference type="AlphaFoldDB" id="A0A835WM10"/>
<dbReference type="Gene3D" id="3.30.720.210">
    <property type="match status" value="1"/>
</dbReference>
<protein>
    <recommendedName>
        <fullName evidence="21">AAA+ ATPase domain-containing protein</fullName>
    </recommendedName>
</protein>
<evidence type="ECO:0000313" key="22">
    <source>
        <dbReference type="EMBL" id="KAG2449837.1"/>
    </source>
</evidence>
<dbReference type="Pfam" id="PF01434">
    <property type="entry name" value="Peptidase_M41"/>
    <property type="match status" value="1"/>
</dbReference>
<feature type="transmembrane region" description="Helical" evidence="20">
    <location>
        <begin position="157"/>
        <end position="178"/>
    </location>
</feature>
<dbReference type="SMART" id="SM00382">
    <property type="entry name" value="AAA"/>
    <property type="match status" value="1"/>
</dbReference>
<dbReference type="InterPro" id="IPR000642">
    <property type="entry name" value="Peptidase_M41"/>
</dbReference>
<dbReference type="InterPro" id="IPR041569">
    <property type="entry name" value="AAA_lid_3"/>
</dbReference>
<comment type="caution">
    <text evidence="22">The sequence shown here is derived from an EMBL/GenBank/DDBJ whole genome shotgun (WGS) entry which is preliminary data.</text>
</comment>
<keyword evidence="17 20" id="KW-0472">Membrane</keyword>
<dbReference type="GO" id="GO:0009535">
    <property type="term" value="C:chloroplast thylakoid membrane"/>
    <property type="evidence" value="ECO:0007669"/>
    <property type="project" value="UniProtKB-SubCell"/>
</dbReference>
<dbReference type="PANTHER" id="PTHR23076">
    <property type="entry name" value="METALLOPROTEASE M41 FTSH"/>
    <property type="match status" value="1"/>
</dbReference>
<evidence type="ECO:0000256" key="5">
    <source>
        <dbReference type="ARBA" id="ARBA00022640"/>
    </source>
</evidence>
<dbReference type="Pfam" id="PF17862">
    <property type="entry name" value="AAA_lid_3"/>
    <property type="match status" value="1"/>
</dbReference>
<dbReference type="GO" id="GO:0016887">
    <property type="term" value="F:ATP hydrolysis activity"/>
    <property type="evidence" value="ECO:0007669"/>
    <property type="project" value="InterPro"/>
</dbReference>
<keyword evidence="16" id="KW-0793">Thylakoid</keyword>
<comment type="cofactor">
    <cofactor evidence="1">
        <name>Zn(2+)</name>
        <dbReference type="ChEBI" id="CHEBI:29105"/>
    </cofactor>
</comment>
<keyword evidence="8" id="KW-0479">Metal-binding</keyword>
<keyword evidence="11" id="KW-0862">Zinc</keyword>
<dbReference type="GO" id="GO:0010304">
    <property type="term" value="P:PSII associated light-harvesting complex II catabolic process"/>
    <property type="evidence" value="ECO:0007669"/>
    <property type="project" value="UniProtKB-ARBA"/>
</dbReference>
<dbReference type="SUPFAM" id="SSF52540">
    <property type="entry name" value="P-loop containing nucleoside triphosphate hydrolases"/>
    <property type="match status" value="1"/>
</dbReference>
<keyword evidence="14 20" id="KW-1133">Transmembrane helix</keyword>
<evidence type="ECO:0000256" key="18">
    <source>
        <dbReference type="ARBA" id="ARBA00060455"/>
    </source>
</evidence>
<dbReference type="InterPro" id="IPR003593">
    <property type="entry name" value="AAA+_ATPase"/>
</dbReference>
<evidence type="ECO:0000256" key="15">
    <source>
        <dbReference type="ARBA" id="ARBA00023049"/>
    </source>
</evidence>